<accession>A0A6J5NJ51</accession>
<dbReference type="EMBL" id="LR796697">
    <property type="protein sequence ID" value="CAB4159850.1"/>
    <property type="molecule type" value="Genomic_DNA"/>
</dbReference>
<evidence type="ECO:0000313" key="1">
    <source>
        <dbReference type="EMBL" id="CAB4159850.1"/>
    </source>
</evidence>
<protein>
    <submittedName>
        <fullName evidence="1">Uncharacterized protein</fullName>
    </submittedName>
</protein>
<organism evidence="1">
    <name type="scientific">uncultured Caudovirales phage</name>
    <dbReference type="NCBI Taxonomy" id="2100421"/>
    <lineage>
        <taxon>Viruses</taxon>
        <taxon>Duplodnaviria</taxon>
        <taxon>Heunggongvirae</taxon>
        <taxon>Uroviricota</taxon>
        <taxon>Caudoviricetes</taxon>
        <taxon>Peduoviridae</taxon>
        <taxon>Maltschvirus</taxon>
        <taxon>Maltschvirus maltsch</taxon>
    </lineage>
</organism>
<proteinExistence type="predicted"/>
<reference evidence="1" key="1">
    <citation type="submission" date="2020-04" db="EMBL/GenBank/DDBJ databases">
        <authorList>
            <person name="Chiriac C."/>
            <person name="Salcher M."/>
            <person name="Ghai R."/>
            <person name="Kavagutti S V."/>
        </authorList>
    </citation>
    <scope>NUCLEOTIDE SEQUENCE</scope>
</reference>
<gene>
    <name evidence="1" type="ORF">UFOVP723_1</name>
</gene>
<feature type="non-terminal residue" evidence="1">
    <location>
        <position position="1"/>
    </location>
</feature>
<sequence>YVIKGVKGEFYPCKPDIFELTYDKVD</sequence>
<name>A0A6J5NJ51_9CAUD</name>